<dbReference type="AlphaFoldDB" id="A0A2P5EUG5"/>
<keyword evidence="2" id="KW-1185">Reference proteome</keyword>
<reference evidence="2" key="1">
    <citation type="submission" date="2016-06" db="EMBL/GenBank/DDBJ databases">
        <title>Parallel loss of symbiosis genes in relatives of nitrogen-fixing non-legume Parasponia.</title>
        <authorList>
            <person name="Van Velzen R."/>
            <person name="Holmer R."/>
            <person name="Bu F."/>
            <person name="Rutten L."/>
            <person name="Van Zeijl A."/>
            <person name="Liu W."/>
            <person name="Santuari L."/>
            <person name="Cao Q."/>
            <person name="Sharma T."/>
            <person name="Shen D."/>
            <person name="Roswanjaya Y."/>
            <person name="Wardhani T."/>
            <person name="Kalhor M.S."/>
            <person name="Jansen J."/>
            <person name="Van den Hoogen J."/>
            <person name="Gungor B."/>
            <person name="Hartog M."/>
            <person name="Hontelez J."/>
            <person name="Verver J."/>
            <person name="Yang W.-C."/>
            <person name="Schijlen E."/>
            <person name="Repin R."/>
            <person name="Schilthuizen M."/>
            <person name="Schranz E."/>
            <person name="Heidstra R."/>
            <person name="Miyata K."/>
            <person name="Fedorova E."/>
            <person name="Kohlen W."/>
            <person name="Bisseling T."/>
            <person name="Smit S."/>
            <person name="Geurts R."/>
        </authorList>
    </citation>
    <scope>NUCLEOTIDE SEQUENCE [LARGE SCALE GENOMIC DNA]</scope>
    <source>
        <strain evidence="2">cv. RG33-2</strain>
    </source>
</reference>
<proteinExistence type="predicted"/>
<accession>A0A2P5EUG5</accession>
<sequence length="84" mass="9459">MAYPLWTTVGVCRWVRDRMMSMKSFPFGTTVIFLKLYCTMSTDYYSGGNSNSIILKLLASDVDQRSGGGSGFSHALRFTSAQWR</sequence>
<evidence type="ECO:0000313" key="1">
    <source>
        <dbReference type="EMBL" id="PON89182.1"/>
    </source>
</evidence>
<comment type="caution">
    <text evidence="1">The sequence shown here is derived from an EMBL/GenBank/DDBJ whole genome shotgun (WGS) entry which is preliminary data.</text>
</comment>
<name>A0A2P5EUG5_TREOI</name>
<dbReference type="Proteomes" id="UP000237000">
    <property type="component" value="Unassembled WGS sequence"/>
</dbReference>
<evidence type="ECO:0000313" key="2">
    <source>
        <dbReference type="Proteomes" id="UP000237000"/>
    </source>
</evidence>
<organism evidence="1 2">
    <name type="scientific">Trema orientale</name>
    <name type="common">Charcoal tree</name>
    <name type="synonym">Celtis orientalis</name>
    <dbReference type="NCBI Taxonomy" id="63057"/>
    <lineage>
        <taxon>Eukaryota</taxon>
        <taxon>Viridiplantae</taxon>
        <taxon>Streptophyta</taxon>
        <taxon>Embryophyta</taxon>
        <taxon>Tracheophyta</taxon>
        <taxon>Spermatophyta</taxon>
        <taxon>Magnoliopsida</taxon>
        <taxon>eudicotyledons</taxon>
        <taxon>Gunneridae</taxon>
        <taxon>Pentapetalae</taxon>
        <taxon>rosids</taxon>
        <taxon>fabids</taxon>
        <taxon>Rosales</taxon>
        <taxon>Cannabaceae</taxon>
        <taxon>Trema</taxon>
    </lineage>
</organism>
<protein>
    <submittedName>
        <fullName evidence="1">Uncharacterized protein</fullName>
    </submittedName>
</protein>
<gene>
    <name evidence="1" type="ORF">TorRG33x02_150450</name>
</gene>
<dbReference type="InParanoid" id="A0A2P5EUG5"/>
<dbReference type="EMBL" id="JXTC01000097">
    <property type="protein sequence ID" value="PON89182.1"/>
    <property type="molecule type" value="Genomic_DNA"/>
</dbReference>